<organism evidence="1 2">
    <name type="scientific">Candidatus Iainarchaeum sp</name>
    <dbReference type="NCBI Taxonomy" id="3101447"/>
    <lineage>
        <taxon>Archaea</taxon>
        <taxon>Candidatus Iainarchaeota</taxon>
        <taxon>Candidatus Iainarchaeia</taxon>
        <taxon>Candidatus Iainarchaeales</taxon>
        <taxon>Candidatus Iainarchaeaceae</taxon>
        <taxon>Candidatus Iainarchaeum</taxon>
    </lineage>
</organism>
<evidence type="ECO:0000313" key="2">
    <source>
        <dbReference type="Proteomes" id="UP000278031"/>
    </source>
</evidence>
<comment type="caution">
    <text evidence="1">The sequence shown here is derived from an EMBL/GenBank/DDBJ whole genome shotgun (WGS) entry which is preliminary data.</text>
</comment>
<dbReference type="EMBL" id="QMWP01000029">
    <property type="protein sequence ID" value="RLG70832.1"/>
    <property type="molecule type" value="Genomic_DNA"/>
</dbReference>
<evidence type="ECO:0000313" key="1">
    <source>
        <dbReference type="EMBL" id="RLG70832.1"/>
    </source>
</evidence>
<sequence>MRKLFLLGFILLLPFAFSIHMEEGQNFKAYLCIGKGTNETAEGTNFIADFDIGCLSEYYVCWLLGFCGAKTEQDIWGITSITLDKRSVRLIPESPEEIHLAIVVKNFSKNVAQGKLTYYVKNLVTGIKVEEKEKNLSLDAEGEEKIEDILIISANKNNFGDYRERGNYQVVAVLETIQNDDPRNNRATIDFTVLGKERVAAVPETNPLVIVAIAMLLLKVLKRR</sequence>
<dbReference type="AlphaFoldDB" id="A0A497JIF7"/>
<reference evidence="1 2" key="1">
    <citation type="submission" date="2018-06" db="EMBL/GenBank/DDBJ databases">
        <title>Extensive metabolic versatility and redundancy in microbially diverse, dynamic hydrothermal sediments.</title>
        <authorList>
            <person name="Dombrowski N."/>
            <person name="Teske A."/>
            <person name="Baker B.J."/>
        </authorList>
    </citation>
    <scope>NUCLEOTIDE SEQUENCE [LARGE SCALE GENOMIC DNA]</scope>
    <source>
        <strain evidence="1">B51_G17</strain>
    </source>
</reference>
<dbReference type="Proteomes" id="UP000278031">
    <property type="component" value="Unassembled WGS sequence"/>
</dbReference>
<name>A0A497JIF7_9ARCH</name>
<gene>
    <name evidence="1" type="ORF">DRO04_01070</name>
</gene>
<proteinExistence type="predicted"/>
<accession>A0A497JIF7</accession>
<protein>
    <submittedName>
        <fullName evidence="1">Uncharacterized protein</fullName>
    </submittedName>
</protein>